<evidence type="ECO:0000313" key="5">
    <source>
        <dbReference type="Proteomes" id="UP000054279"/>
    </source>
</evidence>
<feature type="compositionally biased region" description="Basic and acidic residues" evidence="1">
    <location>
        <begin position="119"/>
        <end position="140"/>
    </location>
</feature>
<protein>
    <recommendedName>
        <fullName evidence="6">Reverse transcriptase Ty1/copia-type domain-containing protein</fullName>
    </recommendedName>
</protein>
<dbReference type="PANTHER" id="PTHR11439">
    <property type="entry name" value="GAG-POL-RELATED RETROTRANSPOSON"/>
    <property type="match status" value="1"/>
</dbReference>
<dbReference type="Pfam" id="PF07727">
    <property type="entry name" value="RVT_2"/>
    <property type="match status" value="1"/>
</dbReference>
<evidence type="ECO:0000256" key="1">
    <source>
        <dbReference type="SAM" id="MobiDB-lite"/>
    </source>
</evidence>
<dbReference type="CDD" id="cd09272">
    <property type="entry name" value="RNase_HI_RT_Ty1"/>
    <property type="match status" value="1"/>
</dbReference>
<dbReference type="Proteomes" id="UP000054279">
    <property type="component" value="Unassembled WGS sequence"/>
</dbReference>
<dbReference type="InterPro" id="IPR036397">
    <property type="entry name" value="RNaseH_sf"/>
</dbReference>
<dbReference type="GO" id="GO:0003676">
    <property type="term" value="F:nucleic acid binding"/>
    <property type="evidence" value="ECO:0007669"/>
    <property type="project" value="InterPro"/>
</dbReference>
<keyword evidence="5" id="KW-1185">Reference proteome</keyword>
<dbReference type="OrthoDB" id="3344688at2759"/>
<dbReference type="Gene3D" id="3.30.420.10">
    <property type="entry name" value="Ribonuclease H-like superfamily/Ribonuclease H"/>
    <property type="match status" value="1"/>
</dbReference>
<proteinExistence type="predicted"/>
<dbReference type="InterPro" id="IPR043502">
    <property type="entry name" value="DNA/RNA_pol_sf"/>
</dbReference>
<feature type="region of interest" description="Disordered" evidence="1">
    <location>
        <begin position="119"/>
        <end position="186"/>
    </location>
</feature>
<feature type="region of interest" description="Disordered" evidence="1">
    <location>
        <begin position="193"/>
        <end position="212"/>
    </location>
</feature>
<dbReference type="PANTHER" id="PTHR11439:SF483">
    <property type="entry name" value="PEPTIDE SYNTHASE GLIP-LIKE, PUTATIVE (AFU_ORTHOLOGUE AFUA_3G12920)-RELATED"/>
    <property type="match status" value="1"/>
</dbReference>
<dbReference type="Pfam" id="PF25597">
    <property type="entry name" value="SH3_retrovirus"/>
    <property type="match status" value="1"/>
</dbReference>
<feature type="compositionally biased region" description="Acidic residues" evidence="1">
    <location>
        <begin position="144"/>
        <end position="164"/>
    </location>
</feature>
<feature type="compositionally biased region" description="Polar residues" evidence="1">
    <location>
        <begin position="171"/>
        <end position="180"/>
    </location>
</feature>
<dbReference type="SUPFAM" id="SSF56672">
    <property type="entry name" value="DNA/RNA polymerases"/>
    <property type="match status" value="1"/>
</dbReference>
<dbReference type="AlphaFoldDB" id="A0A0C9VSW1"/>
<name>A0A0C9VSW1_SPHS4</name>
<evidence type="ECO:0000259" key="2">
    <source>
        <dbReference type="Pfam" id="PF07727"/>
    </source>
</evidence>
<evidence type="ECO:0000313" key="4">
    <source>
        <dbReference type="EMBL" id="KIJ41161.1"/>
    </source>
</evidence>
<accession>A0A0C9VSW1</accession>
<organism evidence="4 5">
    <name type="scientific">Sphaerobolus stellatus (strain SS14)</name>
    <dbReference type="NCBI Taxonomy" id="990650"/>
    <lineage>
        <taxon>Eukaryota</taxon>
        <taxon>Fungi</taxon>
        <taxon>Dikarya</taxon>
        <taxon>Basidiomycota</taxon>
        <taxon>Agaricomycotina</taxon>
        <taxon>Agaricomycetes</taxon>
        <taxon>Phallomycetidae</taxon>
        <taxon>Geastrales</taxon>
        <taxon>Sphaerobolaceae</taxon>
        <taxon>Sphaerobolus</taxon>
    </lineage>
</organism>
<dbReference type="EMBL" id="KN837138">
    <property type="protein sequence ID" value="KIJ41161.1"/>
    <property type="molecule type" value="Genomic_DNA"/>
</dbReference>
<dbReference type="InterPro" id="IPR057670">
    <property type="entry name" value="SH3_retrovirus"/>
</dbReference>
<gene>
    <name evidence="4" type="ORF">M422DRAFT_172542</name>
</gene>
<evidence type="ECO:0000259" key="3">
    <source>
        <dbReference type="Pfam" id="PF25597"/>
    </source>
</evidence>
<feature type="domain" description="Reverse transcriptase Ty1/copia-type" evidence="2">
    <location>
        <begin position="244"/>
        <end position="476"/>
    </location>
</feature>
<reference evidence="4 5" key="1">
    <citation type="submission" date="2014-06" db="EMBL/GenBank/DDBJ databases">
        <title>Evolutionary Origins and Diversification of the Mycorrhizal Mutualists.</title>
        <authorList>
            <consortium name="DOE Joint Genome Institute"/>
            <consortium name="Mycorrhizal Genomics Consortium"/>
            <person name="Kohler A."/>
            <person name="Kuo A."/>
            <person name="Nagy L.G."/>
            <person name="Floudas D."/>
            <person name="Copeland A."/>
            <person name="Barry K.W."/>
            <person name="Cichocki N."/>
            <person name="Veneault-Fourrey C."/>
            <person name="LaButti K."/>
            <person name="Lindquist E.A."/>
            <person name="Lipzen A."/>
            <person name="Lundell T."/>
            <person name="Morin E."/>
            <person name="Murat C."/>
            <person name="Riley R."/>
            <person name="Ohm R."/>
            <person name="Sun H."/>
            <person name="Tunlid A."/>
            <person name="Henrissat B."/>
            <person name="Grigoriev I.V."/>
            <person name="Hibbett D.S."/>
            <person name="Martin F."/>
        </authorList>
    </citation>
    <scope>NUCLEOTIDE SEQUENCE [LARGE SCALE GENOMIC DNA]</scope>
    <source>
        <strain evidence="4 5">SS14</strain>
    </source>
</reference>
<dbReference type="InterPro" id="IPR013103">
    <property type="entry name" value="RVT_2"/>
</dbReference>
<dbReference type="HOGENOM" id="CLU_001650_21_4_1"/>
<feature type="domain" description="Retroviral polymerase SH3-like" evidence="3">
    <location>
        <begin position="55"/>
        <end position="113"/>
    </location>
</feature>
<evidence type="ECO:0008006" key="6">
    <source>
        <dbReference type="Google" id="ProtNLM"/>
    </source>
</evidence>
<sequence length="720" mass="81826">MLRDTSLPNSYWADAVEYAAHIHNVVPTRALSNSTLHETWHGNLHDVSRFRIFGCTAHVLIPESKRQKLDKKSIKCIFIGYVKDKKAYRCVDRSTGQVYESRDVVFDEGPQVPLERATIDAKLPPRDDAQVEVEVDKDLPSLEEISDPEVDDDPFSDDGNENPPDDPLPATENSCPSQTRRAPIRDDHSRYFVSSYKRSKTNTTNSQARVARTKCKEPEMYKEAMSRPDADKWKAVCTEELLLRGRRVVDCRWTFKEKRGPKGEILRYKARLVAKGFTQVKGVDYNEMFAPVVKFTSIRTLLALTTELDLEIHQMDVKTAFLNRDLKEEIYMNLPPGFRKPGVIWKLKKGLYGLKQASREWYKKLCTEFESMGFRRCNSNHAVFIKDDNGIRVVVAVYVDDLLIFSSSIEAVKKVKKDLKGKFEMTDLGEAHWILGMEITRDRPSHTLSISQKAYFAEILERFGMSDCKPAPTPMEVGVSLRKLSEAEVDSQHYQSAVGSLMYGMIGTHPDVAHSVGVLSQHCATPGEEHEKGNKRVLRYIKGTTDLGLVFIGSGNTKIEVFIDADWAQDKNNRHSLTGYVCTLAGATISWSSKKQSSTAQSSTEAEYMAATHAAKEALWLRMFMRELGFEQDSPTPLYVDNQSAITLVKNSEFHSRTKHINVRYHFIRENVEDEQIELVYIPTEDQVADALTKGLSKVKLDKFIDRMGLKRIKSEVDVQ</sequence>